<dbReference type="AlphaFoldDB" id="A0A392NH86"/>
<reference evidence="1 2" key="1">
    <citation type="journal article" date="2018" name="Front. Plant Sci.">
        <title>Red Clover (Trifolium pratense) and Zigzag Clover (T. medium) - A Picture of Genomic Similarities and Differences.</title>
        <authorList>
            <person name="Dluhosova J."/>
            <person name="Istvanek J."/>
            <person name="Nedelnik J."/>
            <person name="Repkova J."/>
        </authorList>
    </citation>
    <scope>NUCLEOTIDE SEQUENCE [LARGE SCALE GENOMIC DNA]</scope>
    <source>
        <strain evidence="2">cv. 10/8</strain>
        <tissue evidence="1">Leaf</tissue>
    </source>
</reference>
<organism evidence="1 2">
    <name type="scientific">Trifolium medium</name>
    <dbReference type="NCBI Taxonomy" id="97028"/>
    <lineage>
        <taxon>Eukaryota</taxon>
        <taxon>Viridiplantae</taxon>
        <taxon>Streptophyta</taxon>
        <taxon>Embryophyta</taxon>
        <taxon>Tracheophyta</taxon>
        <taxon>Spermatophyta</taxon>
        <taxon>Magnoliopsida</taxon>
        <taxon>eudicotyledons</taxon>
        <taxon>Gunneridae</taxon>
        <taxon>Pentapetalae</taxon>
        <taxon>rosids</taxon>
        <taxon>fabids</taxon>
        <taxon>Fabales</taxon>
        <taxon>Fabaceae</taxon>
        <taxon>Papilionoideae</taxon>
        <taxon>50 kb inversion clade</taxon>
        <taxon>NPAAA clade</taxon>
        <taxon>Hologalegina</taxon>
        <taxon>IRL clade</taxon>
        <taxon>Trifolieae</taxon>
        <taxon>Trifolium</taxon>
    </lineage>
</organism>
<evidence type="ECO:0000313" key="1">
    <source>
        <dbReference type="EMBL" id="MCH98468.1"/>
    </source>
</evidence>
<sequence length="115" mass="12974">MPKSQLSMQRFLPHTLQMFWVCPIQKPPKILVAFYRRQPFEFYQQQTPTTLPNSFSFVLMESLGLSVSSGSEFNSATVIFGLSENALVKASFSALVHDFLGVLDTDCFEDCPNSI</sequence>
<name>A0A392NH86_9FABA</name>
<protein>
    <submittedName>
        <fullName evidence="1">Uncharacterized protein</fullName>
    </submittedName>
</protein>
<keyword evidence="2" id="KW-1185">Reference proteome</keyword>
<accession>A0A392NH86</accession>
<comment type="caution">
    <text evidence="1">The sequence shown here is derived from an EMBL/GenBank/DDBJ whole genome shotgun (WGS) entry which is preliminary data.</text>
</comment>
<dbReference type="Proteomes" id="UP000265520">
    <property type="component" value="Unassembled WGS sequence"/>
</dbReference>
<proteinExistence type="predicted"/>
<dbReference type="EMBL" id="LXQA010037676">
    <property type="protein sequence ID" value="MCH98468.1"/>
    <property type="molecule type" value="Genomic_DNA"/>
</dbReference>
<evidence type="ECO:0000313" key="2">
    <source>
        <dbReference type="Proteomes" id="UP000265520"/>
    </source>
</evidence>